<evidence type="ECO:0000256" key="7">
    <source>
        <dbReference type="ARBA" id="ARBA00022989"/>
    </source>
</evidence>
<dbReference type="PANTHER" id="PTHR47955">
    <property type="entry name" value="CYTOCHROME P450 FAMILY 71 PROTEIN"/>
    <property type="match status" value="1"/>
</dbReference>
<evidence type="ECO:0000256" key="11">
    <source>
        <dbReference type="ARBA" id="ARBA00023136"/>
    </source>
</evidence>
<proteinExistence type="inferred from homology"/>
<comment type="subcellular location">
    <subcellularLocation>
        <location evidence="2">Membrane</location>
        <topology evidence="2">Single-pass membrane protein</topology>
    </subcellularLocation>
</comment>
<evidence type="ECO:0000256" key="8">
    <source>
        <dbReference type="ARBA" id="ARBA00023002"/>
    </source>
</evidence>
<evidence type="ECO:0000256" key="9">
    <source>
        <dbReference type="ARBA" id="ARBA00023004"/>
    </source>
</evidence>
<evidence type="ECO:0000256" key="3">
    <source>
        <dbReference type="ARBA" id="ARBA00010617"/>
    </source>
</evidence>
<keyword evidence="10" id="KW-0503">Monooxygenase</keyword>
<dbReference type="GO" id="GO:0016705">
    <property type="term" value="F:oxidoreductase activity, acting on paired donors, with incorporation or reduction of molecular oxygen"/>
    <property type="evidence" value="ECO:0007669"/>
    <property type="project" value="InterPro"/>
</dbReference>
<sequence length="317" mass="35837">MILLLLVAAILFLPVPVILFFSNRQKRVVPSPPGPPPLPIIGNLHQFDTWTPHIYLWTLSKKYGPLMSMKLGSKAVLVVTSPRIAKEALKTHDLVFSSRPRLFGQYKLSYNASDIGFAPYSDSWRELRKICVLHLLSSKQVQSFRSVREDEVSCMIKNLSVRAGSSEVANLSSIALALTSTLICRTAFGKINDFQGSGQRRFEELLIDSQAVKAGFFLSDYIPSLGWVDKLTGMISRLDKIFKDLDEFYQELIDEHLDPNRPKTANPDLLDLLIQLKEKNMSSISITWNHIKAILMVSNHLQSFISAISSVDRYHQF</sequence>
<evidence type="ECO:0000256" key="6">
    <source>
        <dbReference type="ARBA" id="ARBA00022723"/>
    </source>
</evidence>
<keyword evidence="6" id="KW-0479">Metal-binding</keyword>
<keyword evidence="11" id="KW-0472">Membrane</keyword>
<dbReference type="Pfam" id="PF00067">
    <property type="entry name" value="p450"/>
    <property type="match status" value="1"/>
</dbReference>
<comment type="caution">
    <text evidence="12">The sequence shown here is derived from an EMBL/GenBank/DDBJ whole genome shotgun (WGS) entry which is preliminary data.</text>
</comment>
<evidence type="ECO:0000313" key="12">
    <source>
        <dbReference type="EMBL" id="KAK4439788.1"/>
    </source>
</evidence>
<evidence type="ECO:0000256" key="2">
    <source>
        <dbReference type="ARBA" id="ARBA00004167"/>
    </source>
</evidence>
<keyword evidence="9" id="KW-0408">Iron</keyword>
<reference evidence="12" key="1">
    <citation type="submission" date="2020-06" db="EMBL/GenBank/DDBJ databases">
        <authorList>
            <person name="Li T."/>
            <person name="Hu X."/>
            <person name="Zhang T."/>
            <person name="Song X."/>
            <person name="Zhang H."/>
            <person name="Dai N."/>
            <person name="Sheng W."/>
            <person name="Hou X."/>
            <person name="Wei L."/>
        </authorList>
    </citation>
    <scope>NUCLEOTIDE SEQUENCE</scope>
    <source>
        <strain evidence="12">3651</strain>
        <tissue evidence="12">Leaf</tissue>
    </source>
</reference>
<dbReference type="PRINTS" id="PR00463">
    <property type="entry name" value="EP450I"/>
</dbReference>
<keyword evidence="8" id="KW-0560">Oxidoreductase</keyword>
<reference evidence="12" key="2">
    <citation type="journal article" date="2024" name="Plant">
        <title>Genomic evolution and insights into agronomic trait innovations of Sesamum species.</title>
        <authorList>
            <person name="Miao H."/>
            <person name="Wang L."/>
            <person name="Qu L."/>
            <person name="Liu H."/>
            <person name="Sun Y."/>
            <person name="Le M."/>
            <person name="Wang Q."/>
            <person name="Wei S."/>
            <person name="Zheng Y."/>
            <person name="Lin W."/>
            <person name="Duan Y."/>
            <person name="Cao H."/>
            <person name="Xiong S."/>
            <person name="Wang X."/>
            <person name="Wei L."/>
            <person name="Li C."/>
            <person name="Ma Q."/>
            <person name="Ju M."/>
            <person name="Zhao R."/>
            <person name="Li G."/>
            <person name="Mu C."/>
            <person name="Tian Q."/>
            <person name="Mei H."/>
            <person name="Zhang T."/>
            <person name="Gao T."/>
            <person name="Zhang H."/>
        </authorList>
    </citation>
    <scope>NUCLEOTIDE SEQUENCE</scope>
    <source>
        <strain evidence="12">3651</strain>
    </source>
</reference>
<comment type="cofactor">
    <cofactor evidence="1">
        <name>heme</name>
        <dbReference type="ChEBI" id="CHEBI:30413"/>
    </cofactor>
</comment>
<evidence type="ECO:0000256" key="10">
    <source>
        <dbReference type="ARBA" id="ARBA00023033"/>
    </source>
</evidence>
<evidence type="ECO:0000256" key="1">
    <source>
        <dbReference type="ARBA" id="ARBA00001971"/>
    </source>
</evidence>
<dbReference type="InterPro" id="IPR036396">
    <property type="entry name" value="Cyt_P450_sf"/>
</dbReference>
<evidence type="ECO:0000256" key="5">
    <source>
        <dbReference type="ARBA" id="ARBA00022692"/>
    </source>
</evidence>
<gene>
    <name evidence="12" type="ORF">Salat_0313700</name>
</gene>
<dbReference type="Gene3D" id="1.10.630.10">
    <property type="entry name" value="Cytochrome P450"/>
    <property type="match status" value="1"/>
</dbReference>
<dbReference type="EMBL" id="JACGWO010000001">
    <property type="protein sequence ID" value="KAK4439788.1"/>
    <property type="molecule type" value="Genomic_DNA"/>
</dbReference>
<keyword evidence="5" id="KW-0812">Transmembrane</keyword>
<protein>
    <submittedName>
        <fullName evidence="12">Cytochrome</fullName>
    </submittedName>
</protein>
<evidence type="ECO:0000313" key="13">
    <source>
        <dbReference type="Proteomes" id="UP001293254"/>
    </source>
</evidence>
<keyword evidence="4" id="KW-0349">Heme</keyword>
<keyword evidence="13" id="KW-1185">Reference proteome</keyword>
<dbReference type="GO" id="GO:0005506">
    <property type="term" value="F:iron ion binding"/>
    <property type="evidence" value="ECO:0007669"/>
    <property type="project" value="InterPro"/>
</dbReference>
<accession>A0AAE2CZ35</accession>
<dbReference type="GO" id="GO:0020037">
    <property type="term" value="F:heme binding"/>
    <property type="evidence" value="ECO:0007669"/>
    <property type="project" value="InterPro"/>
</dbReference>
<comment type="similarity">
    <text evidence="3">Belongs to the cytochrome P450 family.</text>
</comment>
<evidence type="ECO:0000256" key="4">
    <source>
        <dbReference type="ARBA" id="ARBA00022617"/>
    </source>
</evidence>
<dbReference type="SUPFAM" id="SSF48264">
    <property type="entry name" value="Cytochrome P450"/>
    <property type="match status" value="1"/>
</dbReference>
<keyword evidence="7" id="KW-1133">Transmembrane helix</keyword>
<dbReference type="Proteomes" id="UP001293254">
    <property type="component" value="Unassembled WGS sequence"/>
</dbReference>
<dbReference type="AlphaFoldDB" id="A0AAE2CZ35"/>
<dbReference type="GO" id="GO:0004497">
    <property type="term" value="F:monooxygenase activity"/>
    <property type="evidence" value="ECO:0007669"/>
    <property type="project" value="UniProtKB-KW"/>
</dbReference>
<dbReference type="GO" id="GO:0016020">
    <property type="term" value="C:membrane"/>
    <property type="evidence" value="ECO:0007669"/>
    <property type="project" value="UniProtKB-SubCell"/>
</dbReference>
<organism evidence="12 13">
    <name type="scientific">Sesamum alatum</name>
    <dbReference type="NCBI Taxonomy" id="300844"/>
    <lineage>
        <taxon>Eukaryota</taxon>
        <taxon>Viridiplantae</taxon>
        <taxon>Streptophyta</taxon>
        <taxon>Embryophyta</taxon>
        <taxon>Tracheophyta</taxon>
        <taxon>Spermatophyta</taxon>
        <taxon>Magnoliopsida</taxon>
        <taxon>eudicotyledons</taxon>
        <taxon>Gunneridae</taxon>
        <taxon>Pentapetalae</taxon>
        <taxon>asterids</taxon>
        <taxon>lamiids</taxon>
        <taxon>Lamiales</taxon>
        <taxon>Pedaliaceae</taxon>
        <taxon>Sesamum</taxon>
    </lineage>
</organism>
<dbReference type="InterPro" id="IPR001128">
    <property type="entry name" value="Cyt_P450"/>
</dbReference>
<dbReference type="PANTHER" id="PTHR47955:SF22">
    <property type="entry name" value="CYTOCHROME P450 83B1-LIKE"/>
    <property type="match status" value="1"/>
</dbReference>
<dbReference type="InterPro" id="IPR002401">
    <property type="entry name" value="Cyt_P450_E_grp-I"/>
</dbReference>
<name>A0AAE2CZ35_9LAMI</name>